<comment type="caution">
    <text evidence="1">The sequence shown here is derived from an EMBL/GenBank/DDBJ whole genome shotgun (WGS) entry which is preliminary data.</text>
</comment>
<proteinExistence type="predicted"/>
<organism evidence="1 2">
    <name type="scientific">Corallococcus exercitus</name>
    <dbReference type="NCBI Taxonomy" id="2316736"/>
    <lineage>
        <taxon>Bacteria</taxon>
        <taxon>Pseudomonadati</taxon>
        <taxon>Myxococcota</taxon>
        <taxon>Myxococcia</taxon>
        <taxon>Myxococcales</taxon>
        <taxon>Cystobacterineae</taxon>
        <taxon>Myxococcaceae</taxon>
        <taxon>Corallococcus</taxon>
    </lineage>
</organism>
<dbReference type="EMBL" id="JABFJV010000018">
    <property type="protein sequence ID" value="NOK32678.1"/>
    <property type="molecule type" value="Genomic_DNA"/>
</dbReference>
<gene>
    <name evidence="1" type="ORF">HMI49_05635</name>
</gene>
<keyword evidence="2" id="KW-1185">Reference proteome</keyword>
<dbReference type="Proteomes" id="UP000563426">
    <property type="component" value="Unassembled WGS sequence"/>
</dbReference>
<name>A0A3A8ISC9_9BACT</name>
<dbReference type="OrthoDB" id="5521052at2"/>
<dbReference type="RefSeq" id="WP_120524774.1">
    <property type="nucleotide sequence ID" value="NZ_JABFJV010000018.1"/>
</dbReference>
<evidence type="ECO:0000313" key="1">
    <source>
        <dbReference type="EMBL" id="NOK32678.1"/>
    </source>
</evidence>
<sequence length="89" mass="10089">MSAPESPVLELFHRIADPPSATARRFVTDHALEDRVRFRNLTYEEVEKDWRERGGHTSPALWDGTRLYQGAEAVVARLLAVVNLGRDDS</sequence>
<reference evidence="1 2" key="1">
    <citation type="submission" date="2020-05" db="EMBL/GenBank/DDBJ databases">
        <authorList>
            <person name="Whitworth D."/>
        </authorList>
    </citation>
    <scope>NUCLEOTIDE SEQUENCE [LARGE SCALE GENOMIC DNA]</scope>
    <source>
        <strain evidence="1 2">AB043B</strain>
    </source>
</reference>
<protein>
    <submittedName>
        <fullName evidence="1">Uncharacterized protein</fullName>
    </submittedName>
</protein>
<evidence type="ECO:0000313" key="2">
    <source>
        <dbReference type="Proteomes" id="UP000563426"/>
    </source>
</evidence>
<dbReference type="AlphaFoldDB" id="A0A3A8ISC9"/>
<accession>A0A3A8ISC9</accession>